<dbReference type="SUPFAM" id="SSF52317">
    <property type="entry name" value="Class I glutamine amidotransferase-like"/>
    <property type="match status" value="1"/>
</dbReference>
<dbReference type="Pfam" id="PF12833">
    <property type="entry name" value="HTH_18"/>
    <property type="match status" value="1"/>
</dbReference>
<dbReference type="AlphaFoldDB" id="A0A7W5B9R8"/>
<dbReference type="InterPro" id="IPR018060">
    <property type="entry name" value="HTH_AraC"/>
</dbReference>
<dbReference type="InterPro" id="IPR002818">
    <property type="entry name" value="DJ-1/PfpI"/>
</dbReference>
<evidence type="ECO:0000259" key="3">
    <source>
        <dbReference type="PROSITE" id="PS01124"/>
    </source>
</evidence>
<dbReference type="SMART" id="SM00342">
    <property type="entry name" value="HTH_ARAC"/>
    <property type="match status" value="1"/>
</dbReference>
<dbReference type="EMBL" id="JACHXD010000003">
    <property type="protein sequence ID" value="MBB3118470.1"/>
    <property type="molecule type" value="Genomic_DNA"/>
</dbReference>
<feature type="domain" description="HTH araC/xylS-type" evidence="3">
    <location>
        <begin position="105"/>
        <end position="203"/>
    </location>
</feature>
<evidence type="ECO:0000256" key="1">
    <source>
        <dbReference type="ARBA" id="ARBA00023015"/>
    </source>
</evidence>
<dbReference type="Gene3D" id="1.10.10.60">
    <property type="entry name" value="Homeodomain-like"/>
    <property type="match status" value="1"/>
</dbReference>
<protein>
    <submittedName>
        <fullName evidence="4">Transcriptional regulator GlxA family with amidase domain</fullName>
    </submittedName>
</protein>
<comment type="caution">
    <text evidence="4">The sequence shown here is derived from an EMBL/GenBank/DDBJ whole genome shotgun (WGS) entry which is preliminary data.</text>
</comment>
<keyword evidence="2" id="KW-0804">Transcription</keyword>
<name>A0A7W5B9R8_9BURK</name>
<evidence type="ECO:0000313" key="4">
    <source>
        <dbReference type="EMBL" id="MBB3118470.1"/>
    </source>
</evidence>
<dbReference type="SUPFAM" id="SSF46689">
    <property type="entry name" value="Homeodomain-like"/>
    <property type="match status" value="2"/>
</dbReference>
<dbReference type="PANTHER" id="PTHR43130">
    <property type="entry name" value="ARAC-FAMILY TRANSCRIPTIONAL REGULATOR"/>
    <property type="match status" value="1"/>
</dbReference>
<accession>A0A7W5B9R8</accession>
<dbReference type="GO" id="GO:0003700">
    <property type="term" value="F:DNA-binding transcription factor activity"/>
    <property type="evidence" value="ECO:0007669"/>
    <property type="project" value="InterPro"/>
</dbReference>
<reference evidence="4 5" key="1">
    <citation type="submission" date="2020-08" db="EMBL/GenBank/DDBJ databases">
        <title>Genomic Encyclopedia of Type Strains, Phase III (KMG-III): the genomes of soil and plant-associated and newly described type strains.</title>
        <authorList>
            <person name="Whitman W."/>
        </authorList>
    </citation>
    <scope>NUCLEOTIDE SEQUENCE [LARGE SCALE GENOMIC DNA]</scope>
    <source>
        <strain evidence="4 5">CECT 8897</strain>
    </source>
</reference>
<evidence type="ECO:0000313" key="5">
    <source>
        <dbReference type="Proteomes" id="UP000541535"/>
    </source>
</evidence>
<dbReference type="Pfam" id="PF01965">
    <property type="entry name" value="DJ-1_PfpI"/>
    <property type="match status" value="1"/>
</dbReference>
<dbReference type="InterPro" id="IPR029062">
    <property type="entry name" value="Class_I_gatase-like"/>
</dbReference>
<keyword evidence="1" id="KW-0805">Transcription regulation</keyword>
<sequence length="209" mass="22840">MLAQAGLLDGRRVTTHWSRAAMLAERFPAADVSANELWVKDGPLYTSAGVTAGIDLTLALIEDDIGAPAALEVARGLVVFLRRPGGQAQFSVTLAAQQAKTPAIRALQAWLPEHLAEDLNVQRLADRAAMSARHFARVFRRELGDTPAAYVQRLRLEQARWMLEDGSWSIERIAALSGFSDAQLMRRALKRALGVSPGQYRSLHHAPPA</sequence>
<organism evidence="4 5">
    <name type="scientific">Pseudoduganella violacea</name>
    <dbReference type="NCBI Taxonomy" id="1715466"/>
    <lineage>
        <taxon>Bacteria</taxon>
        <taxon>Pseudomonadati</taxon>
        <taxon>Pseudomonadota</taxon>
        <taxon>Betaproteobacteria</taxon>
        <taxon>Burkholderiales</taxon>
        <taxon>Oxalobacteraceae</taxon>
        <taxon>Telluria group</taxon>
        <taxon>Pseudoduganella</taxon>
    </lineage>
</organism>
<dbReference type="PROSITE" id="PS01124">
    <property type="entry name" value="HTH_ARAC_FAMILY_2"/>
    <property type="match status" value="1"/>
</dbReference>
<gene>
    <name evidence="4" type="ORF">FHS03_001501</name>
</gene>
<dbReference type="InterPro" id="IPR009057">
    <property type="entry name" value="Homeodomain-like_sf"/>
</dbReference>
<dbReference type="Gene3D" id="3.40.50.880">
    <property type="match status" value="1"/>
</dbReference>
<keyword evidence="5" id="KW-1185">Reference proteome</keyword>
<dbReference type="InterPro" id="IPR052158">
    <property type="entry name" value="INH-QAR"/>
</dbReference>
<dbReference type="Proteomes" id="UP000541535">
    <property type="component" value="Unassembled WGS sequence"/>
</dbReference>
<dbReference type="PANTHER" id="PTHR43130:SF3">
    <property type="entry name" value="HTH-TYPE TRANSCRIPTIONAL REGULATOR RV1931C"/>
    <property type="match status" value="1"/>
</dbReference>
<evidence type="ECO:0000256" key="2">
    <source>
        <dbReference type="ARBA" id="ARBA00023163"/>
    </source>
</evidence>
<proteinExistence type="predicted"/>
<dbReference type="GO" id="GO:0043565">
    <property type="term" value="F:sequence-specific DNA binding"/>
    <property type="evidence" value="ECO:0007669"/>
    <property type="project" value="InterPro"/>
</dbReference>